<comment type="caution">
    <text evidence="2">The sequence shown here is derived from an EMBL/GenBank/DDBJ whole genome shotgun (WGS) entry which is preliminary data.</text>
</comment>
<evidence type="ECO:0000313" key="2">
    <source>
        <dbReference type="EMBL" id="HEM67679.1"/>
    </source>
</evidence>
<protein>
    <submittedName>
        <fullName evidence="2">Uncharacterized protein</fullName>
    </submittedName>
</protein>
<accession>A0A7J2U531</accession>
<keyword evidence="1" id="KW-0175">Coiled coil</keyword>
<dbReference type="AlphaFoldDB" id="A0A7J2U531"/>
<feature type="coiled-coil region" evidence="1">
    <location>
        <begin position="162"/>
        <end position="231"/>
    </location>
</feature>
<reference evidence="2" key="1">
    <citation type="journal article" date="2020" name="mSystems">
        <title>Genome- and Community-Level Interaction Insights into Carbon Utilization and Element Cycling Functions of Hydrothermarchaeota in Hydrothermal Sediment.</title>
        <authorList>
            <person name="Zhou Z."/>
            <person name="Liu Y."/>
            <person name="Xu W."/>
            <person name="Pan J."/>
            <person name="Luo Z.H."/>
            <person name="Li M."/>
        </authorList>
    </citation>
    <scope>NUCLEOTIDE SEQUENCE [LARGE SCALE GENOMIC DNA]</scope>
    <source>
        <strain evidence="2">SpSt-125</strain>
    </source>
</reference>
<dbReference type="EMBL" id="DSEU01000060">
    <property type="protein sequence ID" value="HEM67679.1"/>
    <property type="molecule type" value="Genomic_DNA"/>
</dbReference>
<evidence type="ECO:0000256" key="1">
    <source>
        <dbReference type="SAM" id="Coils"/>
    </source>
</evidence>
<proteinExistence type="predicted"/>
<organism evidence="2">
    <name type="scientific">Ignisphaera aggregans</name>
    <dbReference type="NCBI Taxonomy" id="334771"/>
    <lineage>
        <taxon>Archaea</taxon>
        <taxon>Thermoproteota</taxon>
        <taxon>Thermoprotei</taxon>
        <taxon>Desulfurococcales</taxon>
        <taxon>Desulfurococcaceae</taxon>
        <taxon>Ignisphaera</taxon>
    </lineage>
</organism>
<sequence length="289" mass="34175">MPMDAARLLDELRKSIPLEKLREALAPEIRKSMIFSPALYGIPIIVYGEGFLGQFLRHAYMQVMGVRYWLIEFGITTLYGELKNGSYVPLLVLRMPTTYVFEYKPDDFERFFVVEDTKGYIDVLERQIINLDRVMQVKDPVMVIDRYDLLKDRTPDEFMEKVKEQQELIMRMQRALWEYEKNVGDYRANVVMLQARVSKLQEQLMWYQERLTKAVVELQSMQQELVRLRDEVFVRGVEAEALERGRRRLVDIVDRLGHVAEILTTWREEIAELETAKTPKPEEKEAKSK</sequence>
<gene>
    <name evidence="2" type="ORF">ENO26_09005</name>
</gene>
<name>A0A7J2U531_9CREN</name>